<feature type="domain" description="VWFA" evidence="2">
    <location>
        <begin position="23"/>
        <end position="219"/>
    </location>
</feature>
<dbReference type="InterPro" id="IPR036465">
    <property type="entry name" value="vWFA_dom_sf"/>
</dbReference>
<dbReference type="PANTHER" id="PTHR10579:SF43">
    <property type="entry name" value="ZINC FINGER (C3HC4-TYPE RING FINGER) FAMILY PROTEIN"/>
    <property type="match status" value="1"/>
</dbReference>
<dbReference type="InterPro" id="IPR002035">
    <property type="entry name" value="VWF_A"/>
</dbReference>
<reference evidence="3 4" key="1">
    <citation type="submission" date="2016-10" db="EMBL/GenBank/DDBJ databases">
        <authorList>
            <person name="de Groot N.N."/>
        </authorList>
    </citation>
    <scope>NUCLEOTIDE SEQUENCE [LARGE SCALE GENOMIC DNA]</scope>
    <source>
        <strain evidence="3 4">DSM 14858</strain>
    </source>
</reference>
<dbReference type="Gene3D" id="3.40.50.410">
    <property type="entry name" value="von Willebrand factor, type A domain"/>
    <property type="match status" value="1"/>
</dbReference>
<dbReference type="STRING" id="188906.SAMN04488526_3094"/>
<proteinExistence type="predicted"/>
<gene>
    <name evidence="3" type="ORF">SAMN04488526_3094</name>
</gene>
<evidence type="ECO:0000313" key="4">
    <source>
        <dbReference type="Proteomes" id="UP000199283"/>
    </source>
</evidence>
<dbReference type="Proteomes" id="UP000199283">
    <property type="component" value="Unassembled WGS sequence"/>
</dbReference>
<feature type="signal peptide" evidence="1">
    <location>
        <begin position="1"/>
        <end position="18"/>
    </location>
</feature>
<dbReference type="PANTHER" id="PTHR10579">
    <property type="entry name" value="CALCIUM-ACTIVATED CHLORIDE CHANNEL REGULATOR"/>
    <property type="match status" value="1"/>
</dbReference>
<dbReference type="OrthoDB" id="9783818at2"/>
<keyword evidence="1" id="KW-0732">Signal</keyword>
<dbReference type="AlphaFoldDB" id="A0A1H7RPR2"/>
<protein>
    <submittedName>
        <fullName evidence="3">Ca-activated chloride channel family protein</fullName>
    </submittedName>
</protein>
<feature type="chain" id="PRO_5011777492" evidence="1">
    <location>
        <begin position="19"/>
        <end position="246"/>
    </location>
</feature>
<evidence type="ECO:0000259" key="2">
    <source>
        <dbReference type="PROSITE" id="PS50234"/>
    </source>
</evidence>
<evidence type="ECO:0000313" key="3">
    <source>
        <dbReference type="EMBL" id="SEL62193.1"/>
    </source>
</evidence>
<dbReference type="SMART" id="SM00327">
    <property type="entry name" value="VWA"/>
    <property type="match status" value="1"/>
</dbReference>
<accession>A0A1H7RPR2</accession>
<dbReference type="Pfam" id="PF13519">
    <property type="entry name" value="VWA_2"/>
    <property type="match status" value="1"/>
</dbReference>
<name>A0A1H7RPR2_9RHOB</name>
<dbReference type="SUPFAM" id="SSF53300">
    <property type="entry name" value="vWA-like"/>
    <property type="match status" value="1"/>
</dbReference>
<dbReference type="InterPro" id="IPR051266">
    <property type="entry name" value="CLCR"/>
</dbReference>
<dbReference type="EMBL" id="FNZQ01000007">
    <property type="protein sequence ID" value="SEL62193.1"/>
    <property type="molecule type" value="Genomic_DNA"/>
</dbReference>
<organism evidence="3 4">
    <name type="scientific">Jannaschia helgolandensis</name>
    <dbReference type="NCBI Taxonomy" id="188906"/>
    <lineage>
        <taxon>Bacteria</taxon>
        <taxon>Pseudomonadati</taxon>
        <taxon>Pseudomonadota</taxon>
        <taxon>Alphaproteobacteria</taxon>
        <taxon>Rhodobacterales</taxon>
        <taxon>Roseobacteraceae</taxon>
        <taxon>Jannaschia</taxon>
    </lineage>
</organism>
<dbReference type="PRINTS" id="PR00453">
    <property type="entry name" value="VWFADOMAIN"/>
</dbReference>
<keyword evidence="4" id="KW-1185">Reference proteome</keyword>
<dbReference type="PROSITE" id="PS50234">
    <property type="entry name" value="VWFA"/>
    <property type="match status" value="1"/>
</dbReference>
<sequence>MRAAFLFLALTMPAAAQAPCATDAMVVFDGSASMAEIGFDTGATNRITDARAAMARVMPDVEKVRRIGLVTYGPGPEGSCDGIRLRFPPINAAAAQMKAELDALEPNGLTPLAAAVQRAAEVLNYRLQPAIVVLVTDGNETCGGRPCALGRTLAATAADLTIHVIGYKAESDFFSWNNPEASQIPKGDTVAKCLSDATGGRFVSTQTVEELVEALQETLGCALIGQIQPAPRTKSGSTPAVMLAPS</sequence>
<evidence type="ECO:0000256" key="1">
    <source>
        <dbReference type="SAM" id="SignalP"/>
    </source>
</evidence>